<dbReference type="AlphaFoldDB" id="A0AAW9IWN6"/>
<name>A0AAW9IWN6_CLOPF</name>
<reference evidence="2" key="1">
    <citation type="submission" date="2019-11" db="EMBL/GenBank/DDBJ databases">
        <title>Characterization of Clostridium perfringens isolates from swine manure treated agricultural soils.</title>
        <authorList>
            <person name="Wushke S.T."/>
        </authorList>
    </citation>
    <scope>NUCLEOTIDE SEQUENCE</scope>
    <source>
        <strain evidence="2">V2</strain>
    </source>
</reference>
<dbReference type="GO" id="GO:0005975">
    <property type="term" value="P:carbohydrate metabolic process"/>
    <property type="evidence" value="ECO:0007669"/>
    <property type="project" value="InterPro"/>
</dbReference>
<evidence type="ECO:0000313" key="3">
    <source>
        <dbReference type="Proteomes" id="UP001292368"/>
    </source>
</evidence>
<dbReference type="SUPFAM" id="SSF74650">
    <property type="entry name" value="Galactose mutarotase-like"/>
    <property type="match status" value="1"/>
</dbReference>
<dbReference type="Pfam" id="PF13802">
    <property type="entry name" value="Gal_mutarotas_2"/>
    <property type="match status" value="1"/>
</dbReference>
<sequence>IKVSTDSIELKVEKETGKMELFNKKTNKTIWKEAAPLKYKANETVQTLETNDEEYFYGGGQQNGRFSHKGKTINIKNENNWVDGGVSSPTPFYLSTNGYGVMRHTFKPGQNAFSSTEKGKVITKHEEKRFDAYYFVDDTPTKIINKFTDLTGKPALLPEYAFYIG</sequence>
<feature type="non-terminal residue" evidence="2">
    <location>
        <position position="1"/>
    </location>
</feature>
<protein>
    <recommendedName>
        <fullName evidence="1">Glycoside hydrolase family 31 N-terminal domain-containing protein</fullName>
    </recommendedName>
</protein>
<dbReference type="GO" id="GO:0030246">
    <property type="term" value="F:carbohydrate binding"/>
    <property type="evidence" value="ECO:0007669"/>
    <property type="project" value="InterPro"/>
</dbReference>
<dbReference type="CDD" id="cd14752">
    <property type="entry name" value="GH31_N"/>
    <property type="match status" value="1"/>
</dbReference>
<dbReference type="InterPro" id="IPR051816">
    <property type="entry name" value="Glycosyl_Hydrolase_31"/>
</dbReference>
<dbReference type="InterPro" id="IPR011013">
    <property type="entry name" value="Gal_mutarotase_sf_dom"/>
</dbReference>
<feature type="non-terminal residue" evidence="2">
    <location>
        <position position="165"/>
    </location>
</feature>
<gene>
    <name evidence="2" type="ORF">GNF77_15995</name>
</gene>
<evidence type="ECO:0000313" key="2">
    <source>
        <dbReference type="EMBL" id="MDZ5010373.1"/>
    </source>
</evidence>
<dbReference type="PANTHER" id="PTHR43863:SF2">
    <property type="entry name" value="MALTASE-GLUCOAMYLASE"/>
    <property type="match status" value="1"/>
</dbReference>
<dbReference type="InterPro" id="IPR025887">
    <property type="entry name" value="Glyco_hydro_31_N_dom"/>
</dbReference>
<evidence type="ECO:0000259" key="1">
    <source>
        <dbReference type="Pfam" id="PF13802"/>
    </source>
</evidence>
<feature type="domain" description="Glycoside hydrolase family 31 N-terminal" evidence="1">
    <location>
        <begin position="8"/>
        <end position="108"/>
    </location>
</feature>
<organism evidence="2 3">
    <name type="scientific">Clostridium perfringens</name>
    <dbReference type="NCBI Taxonomy" id="1502"/>
    <lineage>
        <taxon>Bacteria</taxon>
        <taxon>Bacillati</taxon>
        <taxon>Bacillota</taxon>
        <taxon>Clostridia</taxon>
        <taxon>Eubacteriales</taxon>
        <taxon>Clostridiaceae</taxon>
        <taxon>Clostridium</taxon>
    </lineage>
</organism>
<comment type="caution">
    <text evidence="2">The sequence shown here is derived from an EMBL/GenBank/DDBJ whole genome shotgun (WGS) entry which is preliminary data.</text>
</comment>
<accession>A0AAW9IWN6</accession>
<dbReference type="Proteomes" id="UP001292368">
    <property type="component" value="Unassembled WGS sequence"/>
</dbReference>
<dbReference type="EMBL" id="WNVM01000315">
    <property type="protein sequence ID" value="MDZ5010373.1"/>
    <property type="molecule type" value="Genomic_DNA"/>
</dbReference>
<dbReference type="GO" id="GO:0003824">
    <property type="term" value="F:catalytic activity"/>
    <property type="evidence" value="ECO:0007669"/>
    <property type="project" value="InterPro"/>
</dbReference>
<proteinExistence type="predicted"/>
<dbReference type="PANTHER" id="PTHR43863">
    <property type="entry name" value="HYDROLASE, PUTATIVE (AFU_ORTHOLOGUE AFUA_1G03140)-RELATED"/>
    <property type="match status" value="1"/>
</dbReference>
<dbReference type="Gene3D" id="2.60.40.1760">
    <property type="entry name" value="glycosyl hydrolase (family 31)"/>
    <property type="match status" value="1"/>
</dbReference>